<dbReference type="EMBL" id="BSNM01000009">
    <property type="protein sequence ID" value="GLQ30768.1"/>
    <property type="molecule type" value="Genomic_DNA"/>
</dbReference>
<keyword evidence="2" id="KW-0378">Hydrolase</keyword>
<protein>
    <submittedName>
        <fullName evidence="5">Phosphoglycolate phosphatase</fullName>
    </submittedName>
</protein>
<dbReference type="AlphaFoldDB" id="A0AA37S9N2"/>
<dbReference type="InterPro" id="IPR023198">
    <property type="entry name" value="PGP-like_dom2"/>
</dbReference>
<dbReference type="Gene3D" id="3.40.50.1000">
    <property type="entry name" value="HAD superfamily/HAD-like"/>
    <property type="match status" value="1"/>
</dbReference>
<evidence type="ECO:0000256" key="3">
    <source>
        <dbReference type="ARBA" id="ARBA00022842"/>
    </source>
</evidence>
<dbReference type="GO" id="GO:0008967">
    <property type="term" value="F:phosphoglycolate phosphatase activity"/>
    <property type="evidence" value="ECO:0007669"/>
    <property type="project" value="TreeGrafter"/>
</dbReference>
<dbReference type="InterPro" id="IPR041492">
    <property type="entry name" value="HAD_2"/>
</dbReference>
<dbReference type="Proteomes" id="UP001161389">
    <property type="component" value="Unassembled WGS sequence"/>
</dbReference>
<dbReference type="GO" id="GO:0006281">
    <property type="term" value="P:DNA repair"/>
    <property type="evidence" value="ECO:0007669"/>
    <property type="project" value="TreeGrafter"/>
</dbReference>
<keyword evidence="1" id="KW-0479">Metal-binding</keyword>
<evidence type="ECO:0000313" key="5">
    <source>
        <dbReference type="EMBL" id="GLQ30768.1"/>
    </source>
</evidence>
<dbReference type="PRINTS" id="PR00413">
    <property type="entry name" value="HADHALOGNASE"/>
</dbReference>
<dbReference type="Pfam" id="PF13419">
    <property type="entry name" value="HAD_2"/>
    <property type="match status" value="1"/>
</dbReference>
<dbReference type="PANTHER" id="PTHR43434">
    <property type="entry name" value="PHOSPHOGLYCOLATE PHOSPHATASE"/>
    <property type="match status" value="1"/>
</dbReference>
<dbReference type="InterPro" id="IPR036412">
    <property type="entry name" value="HAD-like_sf"/>
</dbReference>
<dbReference type="RefSeq" id="WP_284380085.1">
    <property type="nucleotide sequence ID" value="NZ_BSNM01000009.1"/>
</dbReference>
<dbReference type="GO" id="GO:0046872">
    <property type="term" value="F:metal ion binding"/>
    <property type="evidence" value="ECO:0007669"/>
    <property type="project" value="UniProtKB-KW"/>
</dbReference>
<reference evidence="5" key="2">
    <citation type="submission" date="2023-01" db="EMBL/GenBank/DDBJ databases">
        <title>Draft genome sequence of Litoribrevibacter albus strain NBRC 110071.</title>
        <authorList>
            <person name="Sun Q."/>
            <person name="Mori K."/>
        </authorList>
    </citation>
    <scope>NUCLEOTIDE SEQUENCE</scope>
    <source>
        <strain evidence="5">NBRC 110071</strain>
    </source>
</reference>
<keyword evidence="6" id="KW-1185">Reference proteome</keyword>
<evidence type="ECO:0000313" key="6">
    <source>
        <dbReference type="Proteomes" id="UP001161389"/>
    </source>
</evidence>
<accession>A0AA37S9N2</accession>
<dbReference type="SFLD" id="SFLDS00003">
    <property type="entry name" value="Haloacid_Dehalogenase"/>
    <property type="match status" value="1"/>
</dbReference>
<comment type="caution">
    <text evidence="5">The sequence shown here is derived from an EMBL/GenBank/DDBJ whole genome shotgun (WGS) entry which is preliminary data.</text>
</comment>
<proteinExistence type="predicted"/>
<name>A0AA37S9N2_9GAMM</name>
<dbReference type="InterPro" id="IPR006439">
    <property type="entry name" value="HAD-SF_hydro_IA"/>
</dbReference>
<keyword evidence="4" id="KW-0119">Carbohydrate metabolism</keyword>
<organism evidence="5 6">
    <name type="scientific">Litoribrevibacter albus</name>
    <dbReference type="NCBI Taxonomy" id="1473156"/>
    <lineage>
        <taxon>Bacteria</taxon>
        <taxon>Pseudomonadati</taxon>
        <taxon>Pseudomonadota</taxon>
        <taxon>Gammaproteobacteria</taxon>
        <taxon>Oceanospirillales</taxon>
        <taxon>Oceanospirillaceae</taxon>
        <taxon>Litoribrevibacter</taxon>
    </lineage>
</organism>
<dbReference type="SUPFAM" id="SSF56784">
    <property type="entry name" value="HAD-like"/>
    <property type="match status" value="1"/>
</dbReference>
<dbReference type="NCBIfam" id="TIGR01549">
    <property type="entry name" value="HAD-SF-IA-v1"/>
    <property type="match status" value="1"/>
</dbReference>
<sequence length="216" mass="24135">MTYKAILFDLDGTLLDSAVHFHTILNRLAKKHDLKAPSETSVRSWASNGAAVMVEQCLEISANTEQHQSLCDEFLKLYDTEVHESCPLFDGVEALLRKLADKNIPLGIITNKGRRFYQHIEPQISEIAPIAIGITRDDVTEIKPNPEGLEICSKKLSVPPSDCLYIGDHKRDIDAAHNAQMPSAVANWGYLQPGDQPSQWNATHIFESPNDLMQFI</sequence>
<dbReference type="Gene3D" id="1.10.150.240">
    <property type="entry name" value="Putative phosphatase, domain 2"/>
    <property type="match status" value="1"/>
</dbReference>
<evidence type="ECO:0000256" key="1">
    <source>
        <dbReference type="ARBA" id="ARBA00022723"/>
    </source>
</evidence>
<dbReference type="PANTHER" id="PTHR43434:SF23">
    <property type="entry name" value="PHOSPHOGLYCOLATE PHOSPHATASE"/>
    <property type="match status" value="1"/>
</dbReference>
<evidence type="ECO:0000256" key="4">
    <source>
        <dbReference type="ARBA" id="ARBA00023277"/>
    </source>
</evidence>
<reference evidence="5" key="1">
    <citation type="journal article" date="2014" name="Int. J. Syst. Evol. Microbiol.">
        <title>Complete genome sequence of Corynebacterium casei LMG S-19264T (=DSM 44701T), isolated from a smear-ripened cheese.</title>
        <authorList>
            <consortium name="US DOE Joint Genome Institute (JGI-PGF)"/>
            <person name="Walter F."/>
            <person name="Albersmeier A."/>
            <person name="Kalinowski J."/>
            <person name="Ruckert C."/>
        </authorList>
    </citation>
    <scope>NUCLEOTIDE SEQUENCE</scope>
    <source>
        <strain evidence="5">NBRC 110071</strain>
    </source>
</reference>
<dbReference type="InterPro" id="IPR050155">
    <property type="entry name" value="HAD-like_hydrolase_sf"/>
</dbReference>
<evidence type="ECO:0000256" key="2">
    <source>
        <dbReference type="ARBA" id="ARBA00022801"/>
    </source>
</evidence>
<gene>
    <name evidence="5" type="primary">pgp</name>
    <name evidence="5" type="ORF">GCM10007876_12470</name>
</gene>
<keyword evidence="3" id="KW-0460">Magnesium</keyword>
<dbReference type="GO" id="GO:0005829">
    <property type="term" value="C:cytosol"/>
    <property type="evidence" value="ECO:0007669"/>
    <property type="project" value="TreeGrafter"/>
</dbReference>
<dbReference type="InterPro" id="IPR023214">
    <property type="entry name" value="HAD_sf"/>
</dbReference>
<dbReference type="SFLD" id="SFLDG01129">
    <property type="entry name" value="C1.5:_HAD__Beta-PGM__Phosphata"/>
    <property type="match status" value="1"/>
</dbReference>